<dbReference type="AlphaFoldDB" id="A0A523BIF2"/>
<evidence type="ECO:0000313" key="1">
    <source>
        <dbReference type="EMBL" id="TDA40310.1"/>
    </source>
</evidence>
<reference evidence="1 2" key="1">
    <citation type="journal article" date="2019" name="Nat. Microbiol.">
        <title>Expanding anaerobic alkane metabolism in the domain of Archaea.</title>
        <authorList>
            <person name="Wang Y."/>
            <person name="Wegener G."/>
            <person name="Hou J."/>
            <person name="Wang F."/>
            <person name="Xiao X."/>
        </authorList>
    </citation>
    <scope>NUCLEOTIDE SEQUENCE [LARGE SCALE GENOMIC DNA]</scope>
    <source>
        <strain evidence="1">WYZ-LMO11</strain>
    </source>
</reference>
<proteinExistence type="predicted"/>
<evidence type="ECO:0008006" key="3">
    <source>
        <dbReference type="Google" id="ProtNLM"/>
    </source>
</evidence>
<organism evidence="1 2">
    <name type="scientific">Thermoproteota archaeon</name>
    <dbReference type="NCBI Taxonomy" id="2056631"/>
    <lineage>
        <taxon>Archaea</taxon>
        <taxon>Thermoproteota</taxon>
    </lineage>
</organism>
<sequence>MLNLKLKEIPLIRDSSTFLWFYYDKRREIDFIFKREDGNYLGIEVKYKPEVFKRIEINKVKNYIILSKDTFELEDRIAIVPISIFLALIKSSDFHL</sequence>
<dbReference type="Proteomes" id="UP000317265">
    <property type="component" value="Unassembled WGS sequence"/>
</dbReference>
<comment type="caution">
    <text evidence="1">The sequence shown here is derived from an EMBL/GenBank/DDBJ whole genome shotgun (WGS) entry which is preliminary data.</text>
</comment>
<dbReference type="EMBL" id="QNVI01000011">
    <property type="protein sequence ID" value="TDA40310.1"/>
    <property type="molecule type" value="Genomic_DNA"/>
</dbReference>
<protein>
    <recommendedName>
        <fullName evidence="3">DUF4143 domain-containing protein</fullName>
    </recommendedName>
</protein>
<gene>
    <name evidence="1" type="ORF">DSO09_00950</name>
</gene>
<accession>A0A523BIF2</accession>
<evidence type="ECO:0000313" key="2">
    <source>
        <dbReference type="Proteomes" id="UP000317265"/>
    </source>
</evidence>
<name>A0A523BIF2_9CREN</name>